<dbReference type="PANTHER" id="PTHR10802">
    <property type="entry name" value="MITOCHONDRIAL IMPORT RECEPTOR SUBUNIT TOM40"/>
    <property type="match status" value="1"/>
</dbReference>
<evidence type="ECO:0000256" key="8">
    <source>
        <dbReference type="ARBA" id="ARBA00023128"/>
    </source>
</evidence>
<keyword evidence="3" id="KW-0813">Transport</keyword>
<name>A0ABQ9G7J9_9NEOP</name>
<evidence type="ECO:0000313" key="11">
    <source>
        <dbReference type="Proteomes" id="UP001159363"/>
    </source>
</evidence>
<keyword evidence="8" id="KW-0496">Mitochondrion</keyword>
<dbReference type="InterPro" id="IPR037930">
    <property type="entry name" value="Tom40"/>
</dbReference>
<evidence type="ECO:0000313" key="10">
    <source>
        <dbReference type="EMBL" id="KAJ8867476.1"/>
    </source>
</evidence>
<reference evidence="10 11" key="1">
    <citation type="submission" date="2023-02" db="EMBL/GenBank/DDBJ databases">
        <title>LHISI_Scaffold_Assembly.</title>
        <authorList>
            <person name="Stuart O.P."/>
            <person name="Cleave R."/>
            <person name="Magrath M.J.L."/>
            <person name="Mikheyev A.S."/>
        </authorList>
    </citation>
    <scope>NUCLEOTIDE SEQUENCE [LARGE SCALE GENOMIC DNA]</scope>
    <source>
        <strain evidence="10">Daus_M_001</strain>
        <tissue evidence="10">Leg muscle</tissue>
    </source>
</reference>
<comment type="similarity">
    <text evidence="2">Belongs to the Tom40 family.</text>
</comment>
<evidence type="ECO:0000256" key="1">
    <source>
        <dbReference type="ARBA" id="ARBA00004374"/>
    </source>
</evidence>
<evidence type="ECO:0000256" key="3">
    <source>
        <dbReference type="ARBA" id="ARBA00022448"/>
    </source>
</evidence>
<accession>A0ABQ9G7J9</accession>
<sequence length="335" mass="36269">MGNRISFCEPLHPGADSKSFPPPPPPTVGLIPEKEFGKQDPDVQEAGQGHPGTLEDLHKKCKDVHPVVFEGAKFMVNKVLSNHFQISHTFNLSSFGSSGYRFGATYVGTHQMSPSEVFPVFVGDVDAGANLNANLIHQFGQRLRGKFAAQIQGGQFTAGQLTTDYRGNDYTASMTLGNIDLVHESGVVVAHYLQKVAPRLDMGAELVYQYGPNIPGREIAVTSVAGRYNGNNVTLSATLGSAGVHVCYFQRASEQLKFGIELELNSRIQESVTTIGFQADVPKADLTFRGMIDSNWTVAAVLEKKLQPLPFTFALSGTLNHTKSQFRVGCGLIIG</sequence>
<evidence type="ECO:0000256" key="5">
    <source>
        <dbReference type="ARBA" id="ARBA00022692"/>
    </source>
</evidence>
<dbReference type="EMBL" id="JARBHB010000015">
    <property type="protein sequence ID" value="KAJ8867476.1"/>
    <property type="molecule type" value="Genomic_DNA"/>
</dbReference>
<dbReference type="Pfam" id="PF01459">
    <property type="entry name" value="Porin_3"/>
    <property type="match status" value="1"/>
</dbReference>
<dbReference type="InterPro" id="IPR027246">
    <property type="entry name" value="Porin_Euk/Tom40"/>
</dbReference>
<keyword evidence="6" id="KW-1000">Mitochondrion outer membrane</keyword>
<comment type="caution">
    <text evidence="10">The sequence shown here is derived from an EMBL/GenBank/DDBJ whole genome shotgun (WGS) entry which is preliminary data.</text>
</comment>
<dbReference type="Proteomes" id="UP001159363">
    <property type="component" value="Chromosome 14"/>
</dbReference>
<evidence type="ECO:0000256" key="9">
    <source>
        <dbReference type="ARBA" id="ARBA00023136"/>
    </source>
</evidence>
<comment type="subcellular location">
    <subcellularLocation>
        <location evidence="1">Mitochondrion outer membrane</location>
        <topology evidence="1">Multi-pass membrane protein</topology>
    </subcellularLocation>
</comment>
<evidence type="ECO:0000256" key="2">
    <source>
        <dbReference type="ARBA" id="ARBA00010510"/>
    </source>
</evidence>
<protein>
    <submittedName>
        <fullName evidence="10">Uncharacterized protein</fullName>
    </submittedName>
</protein>
<dbReference type="InterPro" id="IPR023614">
    <property type="entry name" value="Porin_dom_sf"/>
</dbReference>
<keyword evidence="9" id="KW-0472">Membrane</keyword>
<gene>
    <name evidence="10" type="ORF">PR048_031278</name>
</gene>
<dbReference type="CDD" id="cd07305">
    <property type="entry name" value="Porin3_Tom40"/>
    <property type="match status" value="1"/>
</dbReference>
<keyword evidence="11" id="KW-1185">Reference proteome</keyword>
<evidence type="ECO:0000256" key="6">
    <source>
        <dbReference type="ARBA" id="ARBA00022787"/>
    </source>
</evidence>
<keyword evidence="5" id="KW-0812">Transmembrane</keyword>
<organism evidence="10 11">
    <name type="scientific">Dryococelus australis</name>
    <dbReference type="NCBI Taxonomy" id="614101"/>
    <lineage>
        <taxon>Eukaryota</taxon>
        <taxon>Metazoa</taxon>
        <taxon>Ecdysozoa</taxon>
        <taxon>Arthropoda</taxon>
        <taxon>Hexapoda</taxon>
        <taxon>Insecta</taxon>
        <taxon>Pterygota</taxon>
        <taxon>Neoptera</taxon>
        <taxon>Polyneoptera</taxon>
        <taxon>Phasmatodea</taxon>
        <taxon>Verophasmatodea</taxon>
        <taxon>Anareolatae</taxon>
        <taxon>Phasmatidae</taxon>
        <taxon>Eurycanthinae</taxon>
        <taxon>Dryococelus</taxon>
    </lineage>
</organism>
<proteinExistence type="inferred from homology"/>
<keyword evidence="4" id="KW-1134">Transmembrane beta strand</keyword>
<evidence type="ECO:0000256" key="4">
    <source>
        <dbReference type="ARBA" id="ARBA00022452"/>
    </source>
</evidence>
<evidence type="ECO:0000256" key="7">
    <source>
        <dbReference type="ARBA" id="ARBA00022927"/>
    </source>
</evidence>
<keyword evidence="7" id="KW-0653">Protein transport</keyword>
<dbReference type="Gene3D" id="2.40.160.10">
    <property type="entry name" value="Porin"/>
    <property type="match status" value="1"/>
</dbReference>